<dbReference type="InterPro" id="IPR025525">
    <property type="entry name" value="hAT-like_transposase_RNase-H"/>
</dbReference>
<name>A0AAQ3XEG2_PASNO</name>
<keyword evidence="3" id="KW-0863">Zinc-finger</keyword>
<comment type="subcellular location">
    <subcellularLocation>
        <location evidence="1">Nucleus</location>
    </subcellularLocation>
</comment>
<evidence type="ECO:0000256" key="4">
    <source>
        <dbReference type="ARBA" id="ARBA00022833"/>
    </source>
</evidence>
<evidence type="ECO:0000259" key="9">
    <source>
        <dbReference type="Pfam" id="PF14372"/>
    </source>
</evidence>
<keyword evidence="2" id="KW-0479">Metal-binding</keyword>
<feature type="region of interest" description="Disordered" evidence="7">
    <location>
        <begin position="588"/>
        <end position="626"/>
    </location>
</feature>
<keyword evidence="4" id="KW-0862">Zinc</keyword>
<reference evidence="10 11" key="1">
    <citation type="submission" date="2024-02" db="EMBL/GenBank/DDBJ databases">
        <title>High-quality chromosome-scale genome assembly of Pensacola bahiagrass (Paspalum notatum Flugge var. saurae).</title>
        <authorList>
            <person name="Vega J.M."/>
            <person name="Podio M."/>
            <person name="Orjuela J."/>
            <person name="Siena L.A."/>
            <person name="Pessino S.C."/>
            <person name="Combes M.C."/>
            <person name="Mariac C."/>
            <person name="Albertini E."/>
            <person name="Pupilli F."/>
            <person name="Ortiz J.P.A."/>
            <person name="Leblanc O."/>
        </authorList>
    </citation>
    <scope>NUCLEOTIDE SEQUENCE [LARGE SCALE GENOMIC DNA]</scope>
    <source>
        <strain evidence="10">R1</strain>
        <tissue evidence="10">Leaf</tissue>
    </source>
</reference>
<sequence length="626" mass="69675">MSMEDDAMDYDYYVAAEADDEERELEAQNEAEDARRFVLGSSAAAAIDVDGAGAGARTGTRTRTGSTSPTGTATASTSGNRSRRRGPTSKVCLDFEEITEIHAGKEVRVSAICLHCKNTLSAKSSSGTGHLRRHLDLCPSKKEKHRHAKEDYISVVAHFVNSDWCLEKRLLDLKPIEVAHTGANFAERVEMVASDYGITDKIFAIVLDNASSNKTAMDVLKPVFSGYIGSLMPKPARNEDDLAAVFLHQCCACHIINLIVNSCLKRLLPYLEDFRTAITFLNSSNQCIASYKQYCLSVGVRPRKFGVDMDVRWNSTYLMLKHLVPYQSTFSVWIETNHPRKEDGSFLLTPNHWAAAEKLLSFLQLFYDSTVALSGVYYPTSPLMPHHILKIARHLNAYESYELLRPAIVPMKTKFLKYWREIPILCAFAFILDPRAKIREFNKVLQNRYPTSMRTKLTKIFQVYERKFGDACLSNPILPGGASDNGACASAGAGTSSSSDLSELSSYLDSDTERHNQTYPILSILAKNVLTVPVPTVSSKSTFSLASRVLKERRRRLTLDMVETGSWLTHKQHTVEKESKELEAAFEAMYLDDEGTSPDSTRKEQESGNAANIGARKKDKGPANDT</sequence>
<protein>
    <recommendedName>
        <fullName evidence="12">Transposase</fullName>
    </recommendedName>
</protein>
<evidence type="ECO:0000256" key="3">
    <source>
        <dbReference type="ARBA" id="ARBA00022771"/>
    </source>
</evidence>
<dbReference type="GO" id="GO:0046983">
    <property type="term" value="F:protein dimerization activity"/>
    <property type="evidence" value="ECO:0007669"/>
    <property type="project" value="InterPro"/>
</dbReference>
<dbReference type="GO" id="GO:0003677">
    <property type="term" value="F:DNA binding"/>
    <property type="evidence" value="ECO:0007669"/>
    <property type="project" value="UniProtKB-KW"/>
</dbReference>
<dbReference type="GO" id="GO:0005634">
    <property type="term" value="C:nucleus"/>
    <property type="evidence" value="ECO:0007669"/>
    <property type="project" value="UniProtKB-SubCell"/>
</dbReference>
<evidence type="ECO:0008006" key="12">
    <source>
        <dbReference type="Google" id="ProtNLM"/>
    </source>
</evidence>
<keyword evidence="11" id="KW-1185">Reference proteome</keyword>
<evidence type="ECO:0000256" key="2">
    <source>
        <dbReference type="ARBA" id="ARBA00022723"/>
    </source>
</evidence>
<dbReference type="EMBL" id="CP144753">
    <property type="protein sequence ID" value="WVZ93282.1"/>
    <property type="molecule type" value="Genomic_DNA"/>
</dbReference>
<dbReference type="GO" id="GO:0008270">
    <property type="term" value="F:zinc ion binding"/>
    <property type="evidence" value="ECO:0007669"/>
    <property type="project" value="UniProtKB-KW"/>
</dbReference>
<evidence type="ECO:0000256" key="5">
    <source>
        <dbReference type="ARBA" id="ARBA00023125"/>
    </source>
</evidence>
<organism evidence="10 11">
    <name type="scientific">Paspalum notatum var. saurae</name>
    <dbReference type="NCBI Taxonomy" id="547442"/>
    <lineage>
        <taxon>Eukaryota</taxon>
        <taxon>Viridiplantae</taxon>
        <taxon>Streptophyta</taxon>
        <taxon>Embryophyta</taxon>
        <taxon>Tracheophyta</taxon>
        <taxon>Spermatophyta</taxon>
        <taxon>Magnoliopsida</taxon>
        <taxon>Liliopsida</taxon>
        <taxon>Poales</taxon>
        <taxon>Poaceae</taxon>
        <taxon>PACMAD clade</taxon>
        <taxon>Panicoideae</taxon>
        <taxon>Andropogonodae</taxon>
        <taxon>Paspaleae</taxon>
        <taxon>Paspalinae</taxon>
        <taxon>Paspalum</taxon>
    </lineage>
</organism>
<dbReference type="InterPro" id="IPR012337">
    <property type="entry name" value="RNaseH-like_sf"/>
</dbReference>
<dbReference type="InterPro" id="IPR008906">
    <property type="entry name" value="HATC_C_dom"/>
</dbReference>
<feature type="domain" description="hAT-like transposase RNase-H fold" evidence="9">
    <location>
        <begin position="375"/>
        <end position="459"/>
    </location>
</feature>
<feature type="domain" description="HAT C-terminal dimerisation" evidence="8">
    <location>
        <begin position="514"/>
        <end position="563"/>
    </location>
</feature>
<dbReference type="SMART" id="SM00614">
    <property type="entry name" value="ZnF_BED"/>
    <property type="match status" value="1"/>
</dbReference>
<gene>
    <name evidence="10" type="ORF">U9M48_039277</name>
</gene>
<dbReference type="AlphaFoldDB" id="A0AAQ3XEG2"/>
<dbReference type="Pfam" id="PF14372">
    <property type="entry name" value="hAT-like_RNase-H"/>
    <property type="match status" value="1"/>
</dbReference>
<feature type="compositionally biased region" description="Low complexity" evidence="7">
    <location>
        <begin position="50"/>
        <end position="80"/>
    </location>
</feature>
<keyword evidence="6" id="KW-0539">Nucleus</keyword>
<evidence type="ECO:0000259" key="8">
    <source>
        <dbReference type="Pfam" id="PF05699"/>
    </source>
</evidence>
<dbReference type="Pfam" id="PF05699">
    <property type="entry name" value="Dimer_Tnp_hAT"/>
    <property type="match status" value="1"/>
</dbReference>
<evidence type="ECO:0000313" key="11">
    <source>
        <dbReference type="Proteomes" id="UP001341281"/>
    </source>
</evidence>
<evidence type="ECO:0000256" key="7">
    <source>
        <dbReference type="SAM" id="MobiDB-lite"/>
    </source>
</evidence>
<evidence type="ECO:0000256" key="1">
    <source>
        <dbReference type="ARBA" id="ARBA00004123"/>
    </source>
</evidence>
<dbReference type="Proteomes" id="UP001341281">
    <property type="component" value="Chromosome 09"/>
</dbReference>
<accession>A0AAQ3XEG2</accession>
<dbReference type="PANTHER" id="PTHR46481">
    <property type="entry name" value="ZINC FINGER BED DOMAIN-CONTAINING PROTEIN 4"/>
    <property type="match status" value="1"/>
</dbReference>
<evidence type="ECO:0000256" key="6">
    <source>
        <dbReference type="ARBA" id="ARBA00023242"/>
    </source>
</evidence>
<proteinExistence type="predicted"/>
<keyword evidence="5" id="KW-0238">DNA-binding</keyword>
<feature type="region of interest" description="Disordered" evidence="7">
    <location>
        <begin position="50"/>
        <end position="87"/>
    </location>
</feature>
<evidence type="ECO:0000313" key="10">
    <source>
        <dbReference type="EMBL" id="WVZ93282.1"/>
    </source>
</evidence>
<dbReference type="InterPro" id="IPR052035">
    <property type="entry name" value="ZnF_BED_domain_contain"/>
</dbReference>
<dbReference type="PANTHER" id="PTHR46481:SF10">
    <property type="entry name" value="ZINC FINGER BED DOMAIN-CONTAINING PROTEIN 39"/>
    <property type="match status" value="1"/>
</dbReference>
<dbReference type="SUPFAM" id="SSF53098">
    <property type="entry name" value="Ribonuclease H-like"/>
    <property type="match status" value="1"/>
</dbReference>